<organism evidence="4 5">
    <name type="scientific">Cryptosporangium phraense</name>
    <dbReference type="NCBI Taxonomy" id="2593070"/>
    <lineage>
        <taxon>Bacteria</taxon>
        <taxon>Bacillati</taxon>
        <taxon>Actinomycetota</taxon>
        <taxon>Actinomycetes</taxon>
        <taxon>Cryptosporangiales</taxon>
        <taxon>Cryptosporangiaceae</taxon>
        <taxon>Cryptosporangium</taxon>
    </lineage>
</organism>
<proteinExistence type="predicted"/>
<dbReference type="PROSITE" id="PS50110">
    <property type="entry name" value="RESPONSE_REGULATORY"/>
    <property type="match status" value="1"/>
</dbReference>
<dbReference type="PANTHER" id="PTHR43156">
    <property type="entry name" value="STAGE II SPORULATION PROTEIN E-RELATED"/>
    <property type="match status" value="1"/>
</dbReference>
<dbReference type="Pfam" id="PF07228">
    <property type="entry name" value="SpoIIE"/>
    <property type="match status" value="1"/>
</dbReference>
<dbReference type="AlphaFoldDB" id="A0A545AFC6"/>
<keyword evidence="5" id="KW-1185">Reference proteome</keyword>
<evidence type="ECO:0000259" key="3">
    <source>
        <dbReference type="PROSITE" id="PS50110"/>
    </source>
</evidence>
<sequence length="520" mass="55074">MTSTEPGATVLVVDDAAANRYILSTWLRRAGHRVVEAATGGEALQRVADSPIELVFLDVNLPDLDGYTVCDRIKNDPDAAGVPVVFVSATSVDVADRTRGLSEGADAYLAEPIDPDELVATAQAMLRYSRARQRAERLARRLALLADATLQINAARTVEEVLIAAAAGAFAVFGRPALASAVDHSGTGITVGSRVHRHAVLPDPSQFSARPPAEWLQAADWLTPDTALTVSAVPSRRRQPPTVLAVPVLEMPASDASASAEERDLLSQLGQITALAVDAVRSYAEERSVALTIQRSLLPRDVPAIEGVQVAGRYVPANATAEIGGDFYEVAELDDCVLVAIGDVVGHSLHAATVMAELRHALRAYAVDGHRPSEIIARLDAMMRRYHPGTLATVLLLTVDPRTGAATATTGGHLPPLLVTADGADYVPVGGPLLGVGPLERREVTFEIPSGGTIVLVTDGLVESRRAPIDEGMEQLRVLSAVVDESLEDYCDRVLGELAASRGEDDIALLALRIMPAAER</sequence>
<accession>A0A545AFC6</accession>
<dbReference type="Gene3D" id="3.60.40.10">
    <property type="entry name" value="PPM-type phosphatase domain"/>
    <property type="match status" value="1"/>
</dbReference>
<dbReference type="InterPro" id="IPR036457">
    <property type="entry name" value="PPM-type-like_dom_sf"/>
</dbReference>
<name>A0A545AFC6_9ACTN</name>
<dbReference type="Gene3D" id="3.40.50.2300">
    <property type="match status" value="1"/>
</dbReference>
<dbReference type="InterPro" id="IPR001789">
    <property type="entry name" value="Sig_transdc_resp-reg_receiver"/>
</dbReference>
<dbReference type="EMBL" id="VIRS01000049">
    <property type="protein sequence ID" value="TQS40036.1"/>
    <property type="molecule type" value="Genomic_DNA"/>
</dbReference>
<dbReference type="Proteomes" id="UP000317982">
    <property type="component" value="Unassembled WGS sequence"/>
</dbReference>
<dbReference type="SUPFAM" id="SSF81606">
    <property type="entry name" value="PP2C-like"/>
    <property type="match status" value="1"/>
</dbReference>
<dbReference type="SUPFAM" id="SSF52172">
    <property type="entry name" value="CheY-like"/>
    <property type="match status" value="1"/>
</dbReference>
<gene>
    <name evidence="4" type="ORF">FL583_37015</name>
</gene>
<keyword evidence="2" id="KW-0597">Phosphoprotein</keyword>
<dbReference type="SMART" id="SM00448">
    <property type="entry name" value="REC"/>
    <property type="match status" value="1"/>
</dbReference>
<comment type="caution">
    <text evidence="4">The sequence shown here is derived from an EMBL/GenBank/DDBJ whole genome shotgun (WGS) entry which is preliminary data.</text>
</comment>
<dbReference type="Pfam" id="PF00072">
    <property type="entry name" value="Response_reg"/>
    <property type="match status" value="1"/>
</dbReference>
<reference evidence="4 5" key="1">
    <citation type="submission" date="2019-07" db="EMBL/GenBank/DDBJ databases">
        <title>Cryptosporangium phraense sp. nov., isolated from plant litter.</title>
        <authorList>
            <person name="Suriyachadkun C."/>
        </authorList>
    </citation>
    <scope>NUCLEOTIDE SEQUENCE [LARGE SCALE GENOMIC DNA]</scope>
    <source>
        <strain evidence="4 5">A-T 5661</strain>
    </source>
</reference>
<dbReference type="GO" id="GO:0000160">
    <property type="term" value="P:phosphorelay signal transduction system"/>
    <property type="evidence" value="ECO:0007669"/>
    <property type="project" value="InterPro"/>
</dbReference>
<dbReference type="OrthoDB" id="7943561at2"/>
<feature type="domain" description="Response regulatory" evidence="3">
    <location>
        <begin position="9"/>
        <end position="126"/>
    </location>
</feature>
<keyword evidence="1" id="KW-0378">Hydrolase</keyword>
<protein>
    <submittedName>
        <fullName evidence="4">Fused response regulator/phosphatase</fullName>
    </submittedName>
</protein>
<dbReference type="GO" id="GO:0016791">
    <property type="term" value="F:phosphatase activity"/>
    <property type="evidence" value="ECO:0007669"/>
    <property type="project" value="TreeGrafter"/>
</dbReference>
<evidence type="ECO:0000256" key="2">
    <source>
        <dbReference type="PROSITE-ProRule" id="PRU00169"/>
    </source>
</evidence>
<evidence type="ECO:0000256" key="1">
    <source>
        <dbReference type="ARBA" id="ARBA00022801"/>
    </source>
</evidence>
<dbReference type="PANTHER" id="PTHR43156:SF2">
    <property type="entry name" value="STAGE II SPORULATION PROTEIN E"/>
    <property type="match status" value="1"/>
</dbReference>
<dbReference type="SMART" id="SM00331">
    <property type="entry name" value="PP2C_SIG"/>
    <property type="match status" value="1"/>
</dbReference>
<feature type="modified residue" description="4-aspartylphosphate" evidence="2">
    <location>
        <position position="58"/>
    </location>
</feature>
<dbReference type="InterPro" id="IPR011006">
    <property type="entry name" value="CheY-like_superfamily"/>
</dbReference>
<dbReference type="InterPro" id="IPR001932">
    <property type="entry name" value="PPM-type_phosphatase-like_dom"/>
</dbReference>
<dbReference type="InParanoid" id="A0A545AFC6"/>
<dbReference type="InterPro" id="IPR052016">
    <property type="entry name" value="Bact_Sigma-Reg"/>
</dbReference>
<evidence type="ECO:0000313" key="4">
    <source>
        <dbReference type="EMBL" id="TQS40036.1"/>
    </source>
</evidence>
<dbReference type="RefSeq" id="WP_142709577.1">
    <property type="nucleotide sequence ID" value="NZ_VIRS01000049.1"/>
</dbReference>
<evidence type="ECO:0000313" key="5">
    <source>
        <dbReference type="Proteomes" id="UP000317982"/>
    </source>
</evidence>